<dbReference type="OMA" id="KYANEVC"/>
<dbReference type="PhylomeDB" id="E9HLT8"/>
<dbReference type="Proteomes" id="UP000000305">
    <property type="component" value="Unassembled WGS sequence"/>
</dbReference>
<dbReference type="EMBL" id="GL732681">
    <property type="protein sequence ID" value="EFX67300.1"/>
    <property type="molecule type" value="Genomic_DNA"/>
</dbReference>
<sequence>MGKHFDEALRDIKLPDEILRMYRSYEKYGKSWKASELKNFLLFFSPVILKSLLPNVYYRHWLYVVNYCRLLQKKSMTQEDLQLARILALAFIGQIPDLYGVEHVFYNIHLLNHIVEGVDNGSAPLAYSAFLFEDAGGSMRTQFHGSKCVAGQMFQRFTARQLL</sequence>
<dbReference type="AlphaFoldDB" id="E9HLT8"/>
<accession>E9HLT8</accession>
<proteinExistence type="predicted"/>
<dbReference type="PANTHER" id="PTHR46579">
    <property type="entry name" value="F5/8 TYPE C DOMAIN-CONTAINING PROTEIN-RELATED"/>
    <property type="match status" value="1"/>
</dbReference>
<dbReference type="STRING" id="6669.E9HLT8"/>
<dbReference type="PANTHER" id="PTHR46579:SF1">
    <property type="entry name" value="F5_8 TYPE C DOMAIN-CONTAINING PROTEIN"/>
    <property type="match status" value="1"/>
</dbReference>
<evidence type="ECO:0000313" key="2">
    <source>
        <dbReference type="Proteomes" id="UP000000305"/>
    </source>
</evidence>
<reference evidence="1 2" key="1">
    <citation type="journal article" date="2011" name="Science">
        <title>The ecoresponsive genome of Daphnia pulex.</title>
        <authorList>
            <person name="Colbourne J.K."/>
            <person name="Pfrender M.E."/>
            <person name="Gilbert D."/>
            <person name="Thomas W.K."/>
            <person name="Tucker A."/>
            <person name="Oakley T.H."/>
            <person name="Tokishita S."/>
            <person name="Aerts A."/>
            <person name="Arnold G.J."/>
            <person name="Basu M.K."/>
            <person name="Bauer D.J."/>
            <person name="Caceres C.E."/>
            <person name="Carmel L."/>
            <person name="Casola C."/>
            <person name="Choi J.H."/>
            <person name="Detter J.C."/>
            <person name="Dong Q."/>
            <person name="Dusheyko S."/>
            <person name="Eads B.D."/>
            <person name="Frohlich T."/>
            <person name="Geiler-Samerotte K.A."/>
            <person name="Gerlach D."/>
            <person name="Hatcher P."/>
            <person name="Jogdeo S."/>
            <person name="Krijgsveld J."/>
            <person name="Kriventseva E.V."/>
            <person name="Kultz D."/>
            <person name="Laforsch C."/>
            <person name="Lindquist E."/>
            <person name="Lopez J."/>
            <person name="Manak J.R."/>
            <person name="Muller J."/>
            <person name="Pangilinan J."/>
            <person name="Patwardhan R.P."/>
            <person name="Pitluck S."/>
            <person name="Pritham E.J."/>
            <person name="Rechtsteiner A."/>
            <person name="Rho M."/>
            <person name="Rogozin I.B."/>
            <person name="Sakarya O."/>
            <person name="Salamov A."/>
            <person name="Schaack S."/>
            <person name="Shapiro H."/>
            <person name="Shiga Y."/>
            <person name="Skalitzky C."/>
            <person name="Smith Z."/>
            <person name="Souvorov A."/>
            <person name="Sung W."/>
            <person name="Tang Z."/>
            <person name="Tsuchiya D."/>
            <person name="Tu H."/>
            <person name="Vos H."/>
            <person name="Wang M."/>
            <person name="Wolf Y.I."/>
            <person name="Yamagata H."/>
            <person name="Yamada T."/>
            <person name="Ye Y."/>
            <person name="Shaw J.R."/>
            <person name="Andrews J."/>
            <person name="Crease T.J."/>
            <person name="Tang H."/>
            <person name="Lucas S.M."/>
            <person name="Robertson H.M."/>
            <person name="Bork P."/>
            <person name="Koonin E.V."/>
            <person name="Zdobnov E.M."/>
            <person name="Grigoriev I.V."/>
            <person name="Lynch M."/>
            <person name="Boore J.L."/>
        </authorList>
    </citation>
    <scope>NUCLEOTIDE SEQUENCE [LARGE SCALE GENOMIC DNA]</scope>
</reference>
<evidence type="ECO:0000313" key="1">
    <source>
        <dbReference type="EMBL" id="EFX67300.1"/>
    </source>
</evidence>
<protein>
    <submittedName>
        <fullName evidence="1">Uncharacterized protein</fullName>
    </submittedName>
</protein>
<gene>
    <name evidence="1" type="ORF">DAPPUDRAFT_331212</name>
</gene>
<keyword evidence="2" id="KW-1185">Reference proteome</keyword>
<organism evidence="1 2">
    <name type="scientific">Daphnia pulex</name>
    <name type="common">Water flea</name>
    <dbReference type="NCBI Taxonomy" id="6669"/>
    <lineage>
        <taxon>Eukaryota</taxon>
        <taxon>Metazoa</taxon>
        <taxon>Ecdysozoa</taxon>
        <taxon>Arthropoda</taxon>
        <taxon>Crustacea</taxon>
        <taxon>Branchiopoda</taxon>
        <taxon>Diplostraca</taxon>
        <taxon>Cladocera</taxon>
        <taxon>Anomopoda</taxon>
        <taxon>Daphniidae</taxon>
        <taxon>Daphnia</taxon>
    </lineage>
</organism>
<dbReference type="InParanoid" id="E9HLT8"/>
<dbReference type="OrthoDB" id="7549404at2759"/>
<dbReference type="HOGENOM" id="CLU_104036_0_0_1"/>
<name>E9HLT8_DAPPU</name>
<dbReference type="KEGG" id="dpx:DAPPUDRAFT_331212"/>